<dbReference type="SUPFAM" id="SSF52540">
    <property type="entry name" value="P-loop containing nucleoside triphosphate hydrolases"/>
    <property type="match status" value="2"/>
</dbReference>
<keyword evidence="1" id="KW-0677">Repeat</keyword>
<dbReference type="InterPro" id="IPR027417">
    <property type="entry name" value="P-loop_NTPase"/>
</dbReference>
<evidence type="ECO:0000256" key="2">
    <source>
        <dbReference type="ARBA" id="ARBA00022741"/>
    </source>
</evidence>
<dbReference type="PROSITE" id="PS50893">
    <property type="entry name" value="ABC_TRANSPORTER_2"/>
    <property type="match status" value="1"/>
</dbReference>
<proteinExistence type="predicted"/>
<dbReference type="GO" id="GO:0016887">
    <property type="term" value="F:ATP hydrolysis activity"/>
    <property type="evidence" value="ECO:0007669"/>
    <property type="project" value="InterPro"/>
</dbReference>
<dbReference type="Proteomes" id="UP000320643">
    <property type="component" value="Unassembled WGS sequence"/>
</dbReference>
<dbReference type="PANTHER" id="PTHR19211">
    <property type="entry name" value="ATP-BINDING TRANSPORT PROTEIN-RELATED"/>
    <property type="match status" value="1"/>
</dbReference>
<dbReference type="FunFam" id="3.40.50.300:FF:001320">
    <property type="entry name" value="Heme ABC transporter ATP-binding protein"/>
    <property type="match status" value="1"/>
</dbReference>
<organism evidence="6 7">
    <name type="scientific">Flavobacterium zepuense</name>
    <dbReference type="NCBI Taxonomy" id="2593302"/>
    <lineage>
        <taxon>Bacteria</taxon>
        <taxon>Pseudomonadati</taxon>
        <taxon>Bacteroidota</taxon>
        <taxon>Flavobacteriia</taxon>
        <taxon>Flavobacteriales</taxon>
        <taxon>Flavobacteriaceae</taxon>
        <taxon>Flavobacterium</taxon>
    </lineage>
</organism>
<protein>
    <submittedName>
        <fullName evidence="6">ABC-F family ATP-binding cassette domain-containing protein</fullName>
    </submittedName>
</protein>
<dbReference type="InterPro" id="IPR017871">
    <property type="entry name" value="ABC_transporter-like_CS"/>
</dbReference>
<dbReference type="InterPro" id="IPR003439">
    <property type="entry name" value="ABC_transporter-like_ATP-bd"/>
</dbReference>
<sequence length="528" mass="59034">MLSLHKITYIHPDKETLFSGLDFVANKGEKIAVVGNNGVGKSTLLKLIAKKLKPSSGTVATNAVTYYVPQILGQYNNATVAHALQVAVKLNALKQILNGNVTETNLEIIGDSWDIEERCREALDFWGLNNITPNTHMALLSGGEQTKVLLAGIVIHQPDMVLLDEPTNHLDRQARTMLYEWIKNTTTTLITVSHDRKLLNMVDRIAEISGNGIANYGGNYEFYLSQKQTESNALQTNIHNKELALKRARNKEREINERQQKLDARGKGKKEKSGVARIMLNTFRNNAENSSAKTKDAHAEKIQEITTELRSLRHDLPGIDKMDFNFKDSELHKGKLLFEANKLNFSYTSTNIWHNNIDFKITSGGRIALQGNNGSGKSTLIKLLTGHLLPTTGTLYSATKNIVYVDQDYSYLNNALTVFEQAQKANTSNLTEHEVRMLLARFLFPQSSIYKLCSTLSGGERMRLVLCCITMFDMPLDVLVLDEPTNNLDLQNIQILTTAVNQFKGTLIAVSHDQVFLDSININSTIML</sequence>
<gene>
    <name evidence="6" type="ORF">FMM05_05275</name>
</gene>
<dbReference type="OrthoDB" id="1521973at2"/>
<evidence type="ECO:0000256" key="1">
    <source>
        <dbReference type="ARBA" id="ARBA00022737"/>
    </source>
</evidence>
<reference evidence="6 7" key="1">
    <citation type="submission" date="2019-07" db="EMBL/GenBank/DDBJ databases">
        <title>Flavobacterium sp. nov., isolated from glacier ice.</title>
        <authorList>
            <person name="Liu Q."/>
            <person name="Xin Y.-H."/>
        </authorList>
    </citation>
    <scope>NUCLEOTIDE SEQUENCE [LARGE SCALE GENOMIC DNA]</scope>
    <source>
        <strain evidence="6 7">ZT4R6</strain>
    </source>
</reference>
<dbReference type="CDD" id="cd03221">
    <property type="entry name" value="ABCF_EF-3"/>
    <property type="match status" value="1"/>
</dbReference>
<dbReference type="GO" id="GO:0005524">
    <property type="term" value="F:ATP binding"/>
    <property type="evidence" value="ECO:0007669"/>
    <property type="project" value="UniProtKB-KW"/>
</dbReference>
<evidence type="ECO:0000313" key="7">
    <source>
        <dbReference type="Proteomes" id="UP000320643"/>
    </source>
</evidence>
<comment type="caution">
    <text evidence="6">The sequence shown here is derived from an EMBL/GenBank/DDBJ whole genome shotgun (WGS) entry which is preliminary data.</text>
</comment>
<dbReference type="AlphaFoldDB" id="A0A552V5A3"/>
<evidence type="ECO:0000259" key="5">
    <source>
        <dbReference type="PROSITE" id="PS50893"/>
    </source>
</evidence>
<dbReference type="InterPro" id="IPR003593">
    <property type="entry name" value="AAA+_ATPase"/>
</dbReference>
<dbReference type="EMBL" id="VJVZ01000003">
    <property type="protein sequence ID" value="TRW25637.1"/>
    <property type="molecule type" value="Genomic_DNA"/>
</dbReference>
<dbReference type="NCBIfam" id="NF000355">
    <property type="entry name" value="ribo_prot_ABC_F"/>
    <property type="match status" value="1"/>
</dbReference>
<evidence type="ECO:0000256" key="3">
    <source>
        <dbReference type="ARBA" id="ARBA00022840"/>
    </source>
</evidence>
<dbReference type="RefSeq" id="WP_143372302.1">
    <property type="nucleotide sequence ID" value="NZ_VJVZ01000003.1"/>
</dbReference>
<feature type="region of interest" description="Disordered" evidence="4">
    <location>
        <begin position="251"/>
        <end position="270"/>
    </location>
</feature>
<name>A0A552V5A3_9FLAO</name>
<keyword evidence="2" id="KW-0547">Nucleotide-binding</keyword>
<dbReference type="PANTHER" id="PTHR19211:SF6">
    <property type="entry name" value="BLL7188 PROTEIN"/>
    <property type="match status" value="1"/>
</dbReference>
<dbReference type="Pfam" id="PF00005">
    <property type="entry name" value="ABC_tran"/>
    <property type="match status" value="2"/>
</dbReference>
<accession>A0A552V5A3</accession>
<dbReference type="SMART" id="SM00382">
    <property type="entry name" value="AAA"/>
    <property type="match status" value="2"/>
</dbReference>
<feature type="domain" description="ABC transporter" evidence="5">
    <location>
        <begin position="2"/>
        <end position="235"/>
    </location>
</feature>
<dbReference type="PROSITE" id="PS00211">
    <property type="entry name" value="ABC_TRANSPORTER_1"/>
    <property type="match status" value="2"/>
</dbReference>
<keyword evidence="7" id="KW-1185">Reference proteome</keyword>
<dbReference type="InterPro" id="IPR050611">
    <property type="entry name" value="ABCF"/>
</dbReference>
<evidence type="ECO:0000313" key="6">
    <source>
        <dbReference type="EMBL" id="TRW25637.1"/>
    </source>
</evidence>
<keyword evidence="3 6" id="KW-0067">ATP-binding</keyword>
<evidence type="ECO:0000256" key="4">
    <source>
        <dbReference type="SAM" id="MobiDB-lite"/>
    </source>
</evidence>
<dbReference type="Gene3D" id="3.40.50.300">
    <property type="entry name" value="P-loop containing nucleotide triphosphate hydrolases"/>
    <property type="match status" value="2"/>
</dbReference>